<feature type="domain" description="Bacterial bifunctional deaminase-reductase C-terminal" evidence="1">
    <location>
        <begin position="2"/>
        <end position="186"/>
    </location>
</feature>
<reference evidence="2 3" key="1">
    <citation type="journal article" date="2015" name="Int. J. Syst. Evol. Microbiol.">
        <title>Micromonospora costi sp. nov., isolated from a leaf of Costus speciosus.</title>
        <authorList>
            <person name="Thawai C."/>
        </authorList>
    </citation>
    <scope>NUCLEOTIDE SEQUENCE [LARGE SCALE GENOMIC DNA]</scope>
    <source>
        <strain evidence="2 3">CS1-12</strain>
    </source>
</reference>
<dbReference type="InterPro" id="IPR002734">
    <property type="entry name" value="RibDG_C"/>
</dbReference>
<dbReference type="OrthoDB" id="3471694at2"/>
<dbReference type="Proteomes" id="UP000279968">
    <property type="component" value="Unassembled WGS sequence"/>
</dbReference>
<dbReference type="InterPro" id="IPR050765">
    <property type="entry name" value="Riboflavin_Biosynth_HTPR"/>
</dbReference>
<organism evidence="2 3">
    <name type="scientific">Micromonospora costi</name>
    <dbReference type="NCBI Taxonomy" id="1530042"/>
    <lineage>
        <taxon>Bacteria</taxon>
        <taxon>Bacillati</taxon>
        <taxon>Actinomycetota</taxon>
        <taxon>Actinomycetes</taxon>
        <taxon>Micromonosporales</taxon>
        <taxon>Micromonosporaceae</taxon>
        <taxon>Micromonospora</taxon>
    </lineage>
</organism>
<dbReference type="AlphaFoldDB" id="A0A3B0A3V0"/>
<evidence type="ECO:0000313" key="2">
    <source>
        <dbReference type="EMBL" id="RKN54027.1"/>
    </source>
</evidence>
<evidence type="ECO:0000313" key="3">
    <source>
        <dbReference type="Proteomes" id="UP000279968"/>
    </source>
</evidence>
<dbReference type="GO" id="GO:0008703">
    <property type="term" value="F:5-amino-6-(5-phosphoribosylamino)uracil reductase activity"/>
    <property type="evidence" value="ECO:0007669"/>
    <property type="project" value="InterPro"/>
</dbReference>
<accession>A0A3B0A3V0</accession>
<proteinExistence type="predicted"/>
<dbReference type="Pfam" id="PF01872">
    <property type="entry name" value="RibD_C"/>
    <property type="match status" value="1"/>
</dbReference>
<comment type="caution">
    <text evidence="2">The sequence shown here is derived from an EMBL/GenBank/DDBJ whole genome shotgun (WGS) entry which is preliminary data.</text>
</comment>
<sequence>MRKIVVTNNVSLDGVMQAPGRPDEDTRGGFDRGGWAVPYNDPVMGRVMGQGMARTGALLLGRRTYEDFAGYWPRQRDNPFTPVLDALPKYVASTTLDEPLPWVNSFLLKGDVVEAVAELKAQPGPDIAVLGSGDLVRSLRRHGLIDEYVLLVHPLVLGTGRRLFPEGDSSGDLRLVESVTTTTGVLIATYQPA</sequence>
<evidence type="ECO:0000259" key="1">
    <source>
        <dbReference type="Pfam" id="PF01872"/>
    </source>
</evidence>
<name>A0A3B0A3V0_9ACTN</name>
<dbReference type="PANTHER" id="PTHR38011">
    <property type="entry name" value="DIHYDROFOLATE REDUCTASE FAMILY PROTEIN (AFU_ORTHOLOGUE AFUA_8G06820)"/>
    <property type="match status" value="1"/>
</dbReference>
<dbReference type="SUPFAM" id="SSF53597">
    <property type="entry name" value="Dihydrofolate reductase-like"/>
    <property type="match status" value="1"/>
</dbReference>
<dbReference type="GO" id="GO:0009231">
    <property type="term" value="P:riboflavin biosynthetic process"/>
    <property type="evidence" value="ECO:0007669"/>
    <property type="project" value="InterPro"/>
</dbReference>
<dbReference type="PANTHER" id="PTHR38011:SF2">
    <property type="entry name" value="BIFUNCTIONAL DEAMINASE-REDUCTASE DOMAIN PROTEIN"/>
    <property type="match status" value="1"/>
</dbReference>
<protein>
    <submittedName>
        <fullName evidence="2">Dihydrofolate reductase</fullName>
    </submittedName>
</protein>
<dbReference type="Gene3D" id="3.40.430.10">
    <property type="entry name" value="Dihydrofolate Reductase, subunit A"/>
    <property type="match status" value="1"/>
</dbReference>
<dbReference type="RefSeq" id="WP_120780768.1">
    <property type="nucleotide sequence ID" value="NZ_JBHLUP010000001.1"/>
</dbReference>
<keyword evidence="3" id="KW-1185">Reference proteome</keyword>
<dbReference type="InterPro" id="IPR024072">
    <property type="entry name" value="DHFR-like_dom_sf"/>
</dbReference>
<dbReference type="EMBL" id="RBAN01000003">
    <property type="protein sequence ID" value="RKN54027.1"/>
    <property type="molecule type" value="Genomic_DNA"/>
</dbReference>
<gene>
    <name evidence="2" type="ORF">D7193_18485</name>
</gene>